<gene>
    <name evidence="2" type="ORF">BpHYR1_048037</name>
</gene>
<dbReference type="EMBL" id="REGN01000060">
    <property type="protein sequence ID" value="RNA44772.1"/>
    <property type="molecule type" value="Genomic_DNA"/>
</dbReference>
<proteinExistence type="predicted"/>
<evidence type="ECO:0000313" key="3">
    <source>
        <dbReference type="Proteomes" id="UP000276133"/>
    </source>
</evidence>
<dbReference type="AlphaFoldDB" id="A0A3M7T9M8"/>
<comment type="caution">
    <text evidence="2">The sequence shown here is derived from an EMBL/GenBank/DDBJ whole genome shotgun (WGS) entry which is preliminary data.</text>
</comment>
<evidence type="ECO:0000256" key="1">
    <source>
        <dbReference type="SAM" id="Phobius"/>
    </source>
</evidence>
<protein>
    <submittedName>
        <fullName evidence="2">Uncharacterized protein</fullName>
    </submittedName>
</protein>
<dbReference type="Proteomes" id="UP000276133">
    <property type="component" value="Unassembled WGS sequence"/>
</dbReference>
<reference evidence="2 3" key="1">
    <citation type="journal article" date="2018" name="Sci. Rep.">
        <title>Genomic signatures of local adaptation to the degree of environmental predictability in rotifers.</title>
        <authorList>
            <person name="Franch-Gras L."/>
            <person name="Hahn C."/>
            <person name="Garcia-Roger E.M."/>
            <person name="Carmona M.J."/>
            <person name="Serra M."/>
            <person name="Gomez A."/>
        </authorList>
    </citation>
    <scope>NUCLEOTIDE SEQUENCE [LARGE SCALE GENOMIC DNA]</scope>
    <source>
        <strain evidence="2">HYR1</strain>
    </source>
</reference>
<keyword evidence="1" id="KW-1133">Transmembrane helix</keyword>
<keyword evidence="1" id="KW-0472">Membrane</keyword>
<keyword evidence="3" id="KW-1185">Reference proteome</keyword>
<sequence length="59" mass="6769">MPEPKVDEIPIADISVNPSTRERPLLLPFCSSLFIGFLRQLFLVELFFLHTIALIQTKI</sequence>
<keyword evidence="1" id="KW-0812">Transmembrane</keyword>
<feature type="transmembrane region" description="Helical" evidence="1">
    <location>
        <begin position="25"/>
        <end position="49"/>
    </location>
</feature>
<name>A0A3M7T9M8_BRAPC</name>
<organism evidence="2 3">
    <name type="scientific">Brachionus plicatilis</name>
    <name type="common">Marine rotifer</name>
    <name type="synonym">Brachionus muelleri</name>
    <dbReference type="NCBI Taxonomy" id="10195"/>
    <lineage>
        <taxon>Eukaryota</taxon>
        <taxon>Metazoa</taxon>
        <taxon>Spiralia</taxon>
        <taxon>Gnathifera</taxon>
        <taxon>Rotifera</taxon>
        <taxon>Eurotatoria</taxon>
        <taxon>Monogononta</taxon>
        <taxon>Pseudotrocha</taxon>
        <taxon>Ploima</taxon>
        <taxon>Brachionidae</taxon>
        <taxon>Brachionus</taxon>
    </lineage>
</organism>
<evidence type="ECO:0000313" key="2">
    <source>
        <dbReference type="EMBL" id="RNA44772.1"/>
    </source>
</evidence>
<accession>A0A3M7T9M8</accession>